<comment type="caution">
    <text evidence="1">The sequence shown here is derived from an EMBL/GenBank/DDBJ whole genome shotgun (WGS) entry which is preliminary data.</text>
</comment>
<dbReference type="OrthoDB" id="1800660at2759"/>
<accession>A0A5C7HE54</accession>
<gene>
    <name evidence="1" type="ORF">EZV62_020304</name>
</gene>
<dbReference type="AlphaFoldDB" id="A0A5C7HE54"/>
<evidence type="ECO:0000313" key="2">
    <source>
        <dbReference type="Proteomes" id="UP000323000"/>
    </source>
</evidence>
<name>A0A5C7HE54_9ROSI</name>
<evidence type="ECO:0000313" key="1">
    <source>
        <dbReference type="EMBL" id="TXG55048.1"/>
    </source>
</evidence>
<proteinExistence type="predicted"/>
<keyword evidence="2" id="KW-1185">Reference proteome</keyword>
<dbReference type="EMBL" id="VAHF01000009">
    <property type="protein sequence ID" value="TXG55048.1"/>
    <property type="molecule type" value="Genomic_DNA"/>
</dbReference>
<sequence length="271" mass="30179">MGGKCFVVKIEEEQFSIENLGIFPVVCAGTLIPVEGGSTVDICEEARRLTDDGDKATHEDSYERAEVSVGVSASPIPLKFHFENLADFDVHRGVGNKQQGEWVFRDKGPSEEKVRDEVGIAGPRTICSSVVKDVLSGSPGLFQTEGYMPLHGSEVPSEKRSSKYDISYKIIRGRRDTVVLKKHNMTPRSFNVGAISKKQNSESVNLEDDIAKVLEKGLALGLNFKGKREELLDIINKRNVANDNRFRDLVSRCNMVGYVEHDYNQDKDEGR</sequence>
<reference evidence="2" key="1">
    <citation type="journal article" date="2019" name="Gigascience">
        <title>De novo genome assembly of the endangered Acer yangbiense, a plant species with extremely small populations endemic to Yunnan Province, China.</title>
        <authorList>
            <person name="Yang J."/>
            <person name="Wariss H.M."/>
            <person name="Tao L."/>
            <person name="Zhang R."/>
            <person name="Yun Q."/>
            <person name="Hollingsworth P."/>
            <person name="Dao Z."/>
            <person name="Luo G."/>
            <person name="Guo H."/>
            <person name="Ma Y."/>
            <person name="Sun W."/>
        </authorList>
    </citation>
    <scope>NUCLEOTIDE SEQUENCE [LARGE SCALE GENOMIC DNA]</scope>
    <source>
        <strain evidence="2">cv. Malutang</strain>
    </source>
</reference>
<organism evidence="1 2">
    <name type="scientific">Acer yangbiense</name>
    <dbReference type="NCBI Taxonomy" id="1000413"/>
    <lineage>
        <taxon>Eukaryota</taxon>
        <taxon>Viridiplantae</taxon>
        <taxon>Streptophyta</taxon>
        <taxon>Embryophyta</taxon>
        <taxon>Tracheophyta</taxon>
        <taxon>Spermatophyta</taxon>
        <taxon>Magnoliopsida</taxon>
        <taxon>eudicotyledons</taxon>
        <taxon>Gunneridae</taxon>
        <taxon>Pentapetalae</taxon>
        <taxon>rosids</taxon>
        <taxon>malvids</taxon>
        <taxon>Sapindales</taxon>
        <taxon>Sapindaceae</taxon>
        <taxon>Hippocastanoideae</taxon>
        <taxon>Acereae</taxon>
        <taxon>Acer</taxon>
    </lineage>
</organism>
<dbReference type="Proteomes" id="UP000323000">
    <property type="component" value="Chromosome 9"/>
</dbReference>
<protein>
    <submittedName>
        <fullName evidence="1">Uncharacterized protein</fullName>
    </submittedName>
</protein>